<dbReference type="EMBL" id="BKCJ010008618">
    <property type="protein sequence ID" value="GEU83107.1"/>
    <property type="molecule type" value="Genomic_DNA"/>
</dbReference>
<proteinExistence type="predicted"/>
<name>A0A6L2NC89_TANCI</name>
<protein>
    <submittedName>
        <fullName evidence="2">Uncharacterized protein</fullName>
    </submittedName>
</protein>
<reference evidence="2" key="1">
    <citation type="journal article" date="2019" name="Sci. Rep.">
        <title>Draft genome of Tanacetum cinerariifolium, the natural source of mosquito coil.</title>
        <authorList>
            <person name="Yamashiro T."/>
            <person name="Shiraishi A."/>
            <person name="Satake H."/>
            <person name="Nakayama K."/>
        </authorList>
    </citation>
    <scope>NUCLEOTIDE SEQUENCE</scope>
</reference>
<evidence type="ECO:0000313" key="2">
    <source>
        <dbReference type="EMBL" id="GEU83107.1"/>
    </source>
</evidence>
<sequence>MRAILGVLHQIECANPEDYLRYGSKGSGHALSISKMKVARYLDFGLELLVPEHIWINEIVDVGSVLLMLFRFLLLLFYCNKWAHNSFELTSQLAGNRELPDSGKSYETSIGCQGFEFKHDYTIIDSPRAVKFPDRYGVRMIMRLNEIHKFSDGTLEQIDEALDFRVKDYKINQFNPGMETRFWTQKDVDRSQQFMYAIRRRLKTDASFGASRALSVEKSKKEITGSMMQVWFTCEKVVTGMDRFVACIIPQAETLNKDPDNQPTKMVNGFLWETDSDKDSENSSEGIYGQPDHQITFVLIMSSQCVSPLLRLTQDWVSDSEEDNMPQISKDVPSFAQSSELVKSPRHSDHLIKDCDFHDRKLAHRPYSSRDIHKQYAPVNHSKSPLYKVTTAIPLQSKSVLTTAARSVSAVKLTFSMTRPKLASRAVSKSKSPFRRHLPRRQSSNPSNSPPRVTAAKASAVIL</sequence>
<evidence type="ECO:0000256" key="1">
    <source>
        <dbReference type="SAM" id="MobiDB-lite"/>
    </source>
</evidence>
<gene>
    <name evidence="2" type="ORF">Tci_055085</name>
</gene>
<accession>A0A6L2NC89</accession>
<feature type="region of interest" description="Disordered" evidence="1">
    <location>
        <begin position="424"/>
        <end position="463"/>
    </location>
</feature>
<dbReference type="AlphaFoldDB" id="A0A6L2NC89"/>
<comment type="caution">
    <text evidence="2">The sequence shown here is derived from an EMBL/GenBank/DDBJ whole genome shotgun (WGS) entry which is preliminary data.</text>
</comment>
<feature type="compositionally biased region" description="Low complexity" evidence="1">
    <location>
        <begin position="441"/>
        <end position="452"/>
    </location>
</feature>
<organism evidence="2">
    <name type="scientific">Tanacetum cinerariifolium</name>
    <name type="common">Dalmatian daisy</name>
    <name type="synonym">Chrysanthemum cinerariifolium</name>
    <dbReference type="NCBI Taxonomy" id="118510"/>
    <lineage>
        <taxon>Eukaryota</taxon>
        <taxon>Viridiplantae</taxon>
        <taxon>Streptophyta</taxon>
        <taxon>Embryophyta</taxon>
        <taxon>Tracheophyta</taxon>
        <taxon>Spermatophyta</taxon>
        <taxon>Magnoliopsida</taxon>
        <taxon>eudicotyledons</taxon>
        <taxon>Gunneridae</taxon>
        <taxon>Pentapetalae</taxon>
        <taxon>asterids</taxon>
        <taxon>campanulids</taxon>
        <taxon>Asterales</taxon>
        <taxon>Asteraceae</taxon>
        <taxon>Asteroideae</taxon>
        <taxon>Anthemideae</taxon>
        <taxon>Anthemidinae</taxon>
        <taxon>Tanacetum</taxon>
    </lineage>
</organism>